<evidence type="ECO:0000313" key="13">
    <source>
        <dbReference type="Proteomes" id="UP001256547"/>
    </source>
</evidence>
<keyword evidence="3" id="KW-1003">Cell membrane</keyword>
<name>A0AAP5KQA5_9ENTE</name>
<dbReference type="NCBIfam" id="TIGR01726">
    <property type="entry name" value="HEQRo_perm_3TM"/>
    <property type="match status" value="1"/>
</dbReference>
<keyword evidence="5" id="KW-0029">Amino-acid transport</keyword>
<dbReference type="RefSeq" id="WP_137603522.1">
    <property type="nucleotide sequence ID" value="NZ_JARPYR010000004.1"/>
</dbReference>
<feature type="transmembrane region" description="Helical" evidence="8">
    <location>
        <begin position="24"/>
        <end position="48"/>
    </location>
</feature>
<dbReference type="PROSITE" id="PS50928">
    <property type="entry name" value="ABC_TM1"/>
    <property type="match status" value="1"/>
</dbReference>
<dbReference type="SUPFAM" id="SSF161098">
    <property type="entry name" value="MetI-like"/>
    <property type="match status" value="1"/>
</dbReference>
<comment type="caution">
    <text evidence="11">The sequence shown here is derived from an EMBL/GenBank/DDBJ whole genome shotgun (WGS) entry which is preliminary data.</text>
</comment>
<dbReference type="InterPro" id="IPR035906">
    <property type="entry name" value="MetI-like_sf"/>
</dbReference>
<dbReference type="GO" id="GO:0043190">
    <property type="term" value="C:ATP-binding cassette (ABC) transporter complex"/>
    <property type="evidence" value="ECO:0007669"/>
    <property type="project" value="InterPro"/>
</dbReference>
<comment type="subcellular location">
    <subcellularLocation>
        <location evidence="1 8">Cell membrane</location>
        <topology evidence="1 8">Multi-pass membrane protein</topology>
    </subcellularLocation>
</comment>
<gene>
    <name evidence="11" type="ORF">P7D36_04920</name>
    <name evidence="10" type="ORF">P7D39_03035</name>
</gene>
<dbReference type="GO" id="GO:0022857">
    <property type="term" value="F:transmembrane transporter activity"/>
    <property type="evidence" value="ECO:0007669"/>
    <property type="project" value="InterPro"/>
</dbReference>
<feature type="transmembrane region" description="Helical" evidence="8">
    <location>
        <begin position="183"/>
        <end position="204"/>
    </location>
</feature>
<dbReference type="EMBL" id="JARPYT010000005">
    <property type="protein sequence ID" value="MDT2636852.1"/>
    <property type="molecule type" value="Genomic_DNA"/>
</dbReference>
<feature type="transmembrane region" description="Helical" evidence="8">
    <location>
        <begin position="87"/>
        <end position="107"/>
    </location>
</feature>
<dbReference type="GO" id="GO:0006865">
    <property type="term" value="P:amino acid transport"/>
    <property type="evidence" value="ECO:0007669"/>
    <property type="project" value="UniProtKB-KW"/>
</dbReference>
<evidence type="ECO:0000313" key="12">
    <source>
        <dbReference type="Proteomes" id="UP001245561"/>
    </source>
</evidence>
<evidence type="ECO:0000256" key="7">
    <source>
        <dbReference type="ARBA" id="ARBA00023136"/>
    </source>
</evidence>
<dbReference type="Proteomes" id="UP001256547">
    <property type="component" value="Unassembled WGS sequence"/>
</dbReference>
<dbReference type="InterPro" id="IPR043429">
    <property type="entry name" value="ArtM/GltK/GlnP/TcyL/YhdX-like"/>
</dbReference>
<dbReference type="InterPro" id="IPR010065">
    <property type="entry name" value="AA_ABC_transptr_permease_3TM"/>
</dbReference>
<dbReference type="PANTHER" id="PTHR30614:SF0">
    <property type="entry name" value="L-CYSTINE TRANSPORT SYSTEM PERMEASE PROTEIN TCYL"/>
    <property type="match status" value="1"/>
</dbReference>
<dbReference type="EMBL" id="JARPYR010000004">
    <property type="protein sequence ID" value="MDT2595998.1"/>
    <property type="molecule type" value="Genomic_DNA"/>
</dbReference>
<evidence type="ECO:0000256" key="3">
    <source>
        <dbReference type="ARBA" id="ARBA00022475"/>
    </source>
</evidence>
<keyword evidence="7 8" id="KW-0472">Membrane</keyword>
<keyword evidence="2 8" id="KW-0813">Transport</keyword>
<dbReference type="Proteomes" id="UP001245561">
    <property type="component" value="Unassembled WGS sequence"/>
</dbReference>
<dbReference type="CDD" id="cd06261">
    <property type="entry name" value="TM_PBP2"/>
    <property type="match status" value="1"/>
</dbReference>
<evidence type="ECO:0000256" key="6">
    <source>
        <dbReference type="ARBA" id="ARBA00022989"/>
    </source>
</evidence>
<evidence type="ECO:0000256" key="1">
    <source>
        <dbReference type="ARBA" id="ARBA00004651"/>
    </source>
</evidence>
<evidence type="ECO:0000313" key="10">
    <source>
        <dbReference type="EMBL" id="MDT2595998.1"/>
    </source>
</evidence>
<dbReference type="Gene3D" id="1.10.3720.10">
    <property type="entry name" value="MetI-like"/>
    <property type="match status" value="1"/>
</dbReference>
<dbReference type="PANTHER" id="PTHR30614">
    <property type="entry name" value="MEMBRANE COMPONENT OF AMINO ACID ABC TRANSPORTER"/>
    <property type="match status" value="1"/>
</dbReference>
<sequence length="219" mass="24295">MYLPTIDLALMVDSIPFLLSGLGYTLGISLTAFVFGNILGVLLTVLGFVPLRAVKLFVRLYLSFLRGTPALVLLFLLYFGLPYQLNAVVAAIICFSLTSSAFIGEIYRGSIAGVNAGQWDAAYALGNRFFPTMRYIILPQAVRISIPALSNVAMDLLKGTSLAAMITVPDIFQKAKIIGGRTFDYLSMYILVALIYWLLCIGIGRLQHQLERYFQQKYR</sequence>
<evidence type="ECO:0000256" key="8">
    <source>
        <dbReference type="RuleBase" id="RU363032"/>
    </source>
</evidence>
<accession>A0AAP5KQA5</accession>
<protein>
    <submittedName>
        <fullName evidence="11">Amino acid ABC transporter permease</fullName>
    </submittedName>
</protein>
<organism evidence="11 12">
    <name type="scientific">Enterococcus dongliensis</name>
    <dbReference type="NCBI Taxonomy" id="2559925"/>
    <lineage>
        <taxon>Bacteria</taxon>
        <taxon>Bacillati</taxon>
        <taxon>Bacillota</taxon>
        <taxon>Bacilli</taxon>
        <taxon>Lactobacillales</taxon>
        <taxon>Enterococcaceae</taxon>
        <taxon>Enterococcus</taxon>
    </lineage>
</organism>
<feature type="domain" description="ABC transmembrane type-1" evidence="9">
    <location>
        <begin position="22"/>
        <end position="207"/>
    </location>
</feature>
<dbReference type="GeneID" id="86910351"/>
<keyword evidence="4 8" id="KW-0812">Transmembrane</keyword>
<evidence type="ECO:0000256" key="2">
    <source>
        <dbReference type="ARBA" id="ARBA00022448"/>
    </source>
</evidence>
<evidence type="ECO:0000313" key="11">
    <source>
        <dbReference type="EMBL" id="MDT2636852.1"/>
    </source>
</evidence>
<dbReference type="InterPro" id="IPR000515">
    <property type="entry name" value="MetI-like"/>
</dbReference>
<comment type="similarity">
    <text evidence="8">Belongs to the binding-protein-dependent transport system permease family.</text>
</comment>
<evidence type="ECO:0000259" key="9">
    <source>
        <dbReference type="PROSITE" id="PS50928"/>
    </source>
</evidence>
<proteinExistence type="inferred from homology"/>
<dbReference type="Pfam" id="PF00528">
    <property type="entry name" value="BPD_transp_1"/>
    <property type="match status" value="1"/>
</dbReference>
<keyword evidence="13" id="KW-1185">Reference proteome</keyword>
<evidence type="ECO:0000256" key="5">
    <source>
        <dbReference type="ARBA" id="ARBA00022970"/>
    </source>
</evidence>
<reference evidence="11 13" key="1">
    <citation type="submission" date="2023-03" db="EMBL/GenBank/DDBJ databases">
        <authorList>
            <person name="Shen W."/>
            <person name="Cai J."/>
        </authorList>
    </citation>
    <scope>NUCLEOTIDE SEQUENCE</scope>
    <source>
        <strain evidence="11">P55-2</strain>
        <strain evidence="10 13">P72-2</strain>
    </source>
</reference>
<keyword evidence="6 8" id="KW-1133">Transmembrane helix</keyword>
<evidence type="ECO:0000256" key="4">
    <source>
        <dbReference type="ARBA" id="ARBA00022692"/>
    </source>
</evidence>
<dbReference type="AlphaFoldDB" id="A0AAP5KQA5"/>
<feature type="transmembrane region" description="Helical" evidence="8">
    <location>
        <begin position="60"/>
        <end position="81"/>
    </location>
</feature>